<reference evidence="2 3" key="1">
    <citation type="journal article" date="2015" name="Nature">
        <title>rRNA introns, odd ribosomes, and small enigmatic genomes across a large radiation of phyla.</title>
        <authorList>
            <person name="Brown C.T."/>
            <person name="Hug L.A."/>
            <person name="Thomas B.C."/>
            <person name="Sharon I."/>
            <person name="Castelle C.J."/>
            <person name="Singh A."/>
            <person name="Wilkins M.J."/>
            <person name="Williams K.H."/>
            <person name="Banfield J.F."/>
        </authorList>
    </citation>
    <scope>NUCLEOTIDE SEQUENCE [LARGE SCALE GENOMIC DNA]</scope>
</reference>
<comment type="caution">
    <text evidence="2">The sequence shown here is derived from an EMBL/GenBank/DDBJ whole genome shotgun (WGS) entry which is preliminary data.</text>
</comment>
<gene>
    <name evidence="2" type="ORF">UT08_C0009G0012</name>
</gene>
<dbReference type="Pfam" id="PF18903">
    <property type="entry name" value="DUF5659"/>
    <property type="match status" value="1"/>
</dbReference>
<dbReference type="Proteomes" id="UP000034081">
    <property type="component" value="Unassembled WGS sequence"/>
</dbReference>
<evidence type="ECO:0000313" key="3">
    <source>
        <dbReference type="Proteomes" id="UP000034081"/>
    </source>
</evidence>
<organism evidence="2 3">
    <name type="scientific">Candidatus Woesebacteria bacterium GW2011_GWB1_38_8</name>
    <dbReference type="NCBI Taxonomy" id="1618570"/>
    <lineage>
        <taxon>Bacteria</taxon>
        <taxon>Candidatus Woeseibacteriota</taxon>
    </lineage>
</organism>
<dbReference type="EMBL" id="LBVL01000009">
    <property type="protein sequence ID" value="KKQ85178.1"/>
    <property type="molecule type" value="Genomic_DNA"/>
</dbReference>
<dbReference type="InterPro" id="IPR043718">
    <property type="entry name" value="DUF5659"/>
</dbReference>
<protein>
    <recommendedName>
        <fullName evidence="1">DUF5659 domain-containing protein</fullName>
    </recommendedName>
</protein>
<evidence type="ECO:0000259" key="1">
    <source>
        <dbReference type="Pfam" id="PF18903"/>
    </source>
</evidence>
<name>A0A0G0KZS0_9BACT</name>
<dbReference type="AlphaFoldDB" id="A0A0G0KZS0"/>
<sequence length="85" mass="9911">MEEADVQDISIGAFLLSSDKVQLVRTERKNNNLVIFYFTPKKEVEKLISLYWSDTATVPPRKLFNNLRSLKDLIFGGNRSSYERR</sequence>
<proteinExistence type="predicted"/>
<evidence type="ECO:0000313" key="2">
    <source>
        <dbReference type="EMBL" id="KKQ85178.1"/>
    </source>
</evidence>
<dbReference type="STRING" id="1618570.UT08_C0009G0012"/>
<feature type="domain" description="DUF5659" evidence="1">
    <location>
        <begin position="6"/>
        <end position="75"/>
    </location>
</feature>
<accession>A0A0G0KZS0</accession>